<evidence type="ECO:0000313" key="13">
    <source>
        <dbReference type="EMBL" id="RJF85796.1"/>
    </source>
</evidence>
<dbReference type="GO" id="GO:0046872">
    <property type="term" value="F:metal ion binding"/>
    <property type="evidence" value="ECO:0007669"/>
    <property type="project" value="UniProtKB-KW"/>
</dbReference>
<comment type="similarity">
    <text evidence="2">Belongs to the ROK (NagC/XylR) family.</text>
</comment>
<keyword evidence="5" id="KW-0547">Nucleotide-binding</keyword>
<evidence type="ECO:0000256" key="7">
    <source>
        <dbReference type="ARBA" id="ARBA00022833"/>
    </source>
</evidence>
<dbReference type="Proteomes" id="UP000286100">
    <property type="component" value="Unassembled WGS sequence"/>
</dbReference>
<evidence type="ECO:0000313" key="14">
    <source>
        <dbReference type="Proteomes" id="UP000286100"/>
    </source>
</evidence>
<dbReference type="EC" id="2.7.1.4" evidence="11"/>
<protein>
    <recommendedName>
        <fullName evidence="11">fructokinase</fullName>
        <ecNumber evidence="11">2.7.1.4</ecNumber>
    </recommendedName>
</protein>
<dbReference type="FunFam" id="3.30.420.40:FF:000153">
    <property type="entry name" value="Putative fructokinase"/>
    <property type="match status" value="1"/>
</dbReference>
<keyword evidence="7" id="KW-0862">Zinc</keyword>
<dbReference type="GO" id="GO:0005524">
    <property type="term" value="F:ATP binding"/>
    <property type="evidence" value="ECO:0007669"/>
    <property type="project" value="UniProtKB-KW"/>
</dbReference>
<dbReference type="CDD" id="cd24067">
    <property type="entry name" value="ASKHA_NBD_ROK_BsFRK-like"/>
    <property type="match status" value="1"/>
</dbReference>
<keyword evidence="10" id="KW-0119">Carbohydrate metabolism</keyword>
<evidence type="ECO:0000256" key="8">
    <source>
        <dbReference type="ARBA" id="ARBA00022840"/>
    </source>
</evidence>
<gene>
    <name evidence="13" type="ORF">D3876_18140</name>
</gene>
<comment type="catalytic activity">
    <reaction evidence="12">
        <text>D-fructose + ATP = D-fructose 6-phosphate + ADP + H(+)</text>
        <dbReference type="Rhea" id="RHEA:16125"/>
        <dbReference type="ChEBI" id="CHEBI:15378"/>
        <dbReference type="ChEBI" id="CHEBI:30616"/>
        <dbReference type="ChEBI" id="CHEBI:37721"/>
        <dbReference type="ChEBI" id="CHEBI:61527"/>
        <dbReference type="ChEBI" id="CHEBI:456216"/>
        <dbReference type="EC" id="2.7.1.4"/>
    </reaction>
</comment>
<reference evidence="13 14" key="1">
    <citation type="submission" date="2018-09" db="EMBL/GenBank/DDBJ databases">
        <authorList>
            <person name="Zhu H."/>
        </authorList>
    </citation>
    <scope>NUCLEOTIDE SEQUENCE [LARGE SCALE GENOMIC DNA]</scope>
    <source>
        <strain evidence="13 14">K2R01-6</strain>
    </source>
</reference>
<comment type="caution">
    <text evidence="13">The sequence shown here is derived from an EMBL/GenBank/DDBJ whole genome shotgun (WGS) entry which is preliminary data.</text>
</comment>
<accession>A0A418W6Y1</accession>
<keyword evidence="6" id="KW-0418">Kinase</keyword>
<keyword evidence="14" id="KW-1185">Reference proteome</keyword>
<dbReference type="PROSITE" id="PS01125">
    <property type="entry name" value="ROK"/>
    <property type="match status" value="1"/>
</dbReference>
<evidence type="ECO:0000256" key="5">
    <source>
        <dbReference type="ARBA" id="ARBA00022741"/>
    </source>
</evidence>
<comment type="cofactor">
    <cofactor evidence="1">
        <name>Mg(2+)</name>
        <dbReference type="ChEBI" id="CHEBI:18420"/>
    </cofactor>
</comment>
<keyword evidence="4" id="KW-0479">Metal-binding</keyword>
<evidence type="ECO:0000256" key="6">
    <source>
        <dbReference type="ARBA" id="ARBA00022777"/>
    </source>
</evidence>
<evidence type="ECO:0000256" key="3">
    <source>
        <dbReference type="ARBA" id="ARBA00022679"/>
    </source>
</evidence>
<dbReference type="SUPFAM" id="SSF53067">
    <property type="entry name" value="Actin-like ATPase domain"/>
    <property type="match status" value="1"/>
</dbReference>
<evidence type="ECO:0000256" key="2">
    <source>
        <dbReference type="ARBA" id="ARBA00006479"/>
    </source>
</evidence>
<evidence type="ECO:0000256" key="12">
    <source>
        <dbReference type="ARBA" id="ARBA00048451"/>
    </source>
</evidence>
<dbReference type="InterPro" id="IPR049874">
    <property type="entry name" value="ROK_cs"/>
</dbReference>
<dbReference type="EMBL" id="QYUM01000004">
    <property type="protein sequence ID" value="RJF85796.1"/>
    <property type="molecule type" value="Genomic_DNA"/>
</dbReference>
<dbReference type="GO" id="GO:0008865">
    <property type="term" value="F:fructokinase activity"/>
    <property type="evidence" value="ECO:0007669"/>
    <property type="project" value="UniProtKB-EC"/>
</dbReference>
<dbReference type="Pfam" id="PF00480">
    <property type="entry name" value="ROK"/>
    <property type="match status" value="1"/>
</dbReference>
<proteinExistence type="inferred from homology"/>
<name>A0A418W6Y1_9SPHN</name>
<dbReference type="RefSeq" id="WP_119765681.1">
    <property type="nucleotide sequence ID" value="NZ_QYUM01000004.1"/>
</dbReference>
<evidence type="ECO:0000256" key="4">
    <source>
        <dbReference type="ARBA" id="ARBA00022723"/>
    </source>
</evidence>
<dbReference type="InterPro" id="IPR051804">
    <property type="entry name" value="Carb_Metab_Reg_Kinase/Isom"/>
</dbReference>
<evidence type="ECO:0000256" key="9">
    <source>
        <dbReference type="ARBA" id="ARBA00022842"/>
    </source>
</evidence>
<keyword evidence="3" id="KW-0808">Transferase</keyword>
<keyword evidence="9" id="KW-0460">Magnesium</keyword>
<dbReference type="OrthoDB" id="9783435at2"/>
<sequence length="314" mass="32119">MSIDRKGLLAAIEAGGTKFLCAVARPDGQVLDEVRIATTTPAETLGAATDFFLQTSEAHGPIAALAIGSFGPLSLDPAAADFGTITTTPKPGWSGTDLVGHFQHALNVPVTLDTDVNAAAVGEMLFGSGQGLDCFCYVTVGTGIGVGVVIGGVPHGGASHPEAGHMRIPRAAGDAGFKGICPYHGDCLEGMAAGPAMRARWGVDAADLPRDHPGWAIEADYLASLCLNLTYALQPRRIILGGGVMQAGHLHGLVRDALSEKLGGYGLNARTRAMETYIVAPGAGPSAGLTGALALAYRAVEGRWPGESDWAAPS</sequence>
<evidence type="ECO:0000256" key="11">
    <source>
        <dbReference type="ARBA" id="ARBA00038887"/>
    </source>
</evidence>
<dbReference type="Gene3D" id="3.30.420.40">
    <property type="match status" value="2"/>
</dbReference>
<dbReference type="PANTHER" id="PTHR42742">
    <property type="entry name" value="TRANSCRIPTIONAL REPRESSOR MPRA"/>
    <property type="match status" value="1"/>
</dbReference>
<dbReference type="AlphaFoldDB" id="A0A418W6Y1"/>
<organism evidence="13 14">
    <name type="scientific">Sphingomonas cavernae</name>
    <dbReference type="NCBI Taxonomy" id="2320861"/>
    <lineage>
        <taxon>Bacteria</taxon>
        <taxon>Pseudomonadati</taxon>
        <taxon>Pseudomonadota</taxon>
        <taxon>Alphaproteobacteria</taxon>
        <taxon>Sphingomonadales</taxon>
        <taxon>Sphingomonadaceae</taxon>
        <taxon>Sphingomonas</taxon>
    </lineage>
</organism>
<evidence type="ECO:0000256" key="10">
    <source>
        <dbReference type="ARBA" id="ARBA00023277"/>
    </source>
</evidence>
<dbReference type="InterPro" id="IPR043129">
    <property type="entry name" value="ATPase_NBD"/>
</dbReference>
<dbReference type="PANTHER" id="PTHR42742:SF3">
    <property type="entry name" value="FRUCTOKINASE"/>
    <property type="match status" value="1"/>
</dbReference>
<keyword evidence="8" id="KW-0067">ATP-binding</keyword>
<dbReference type="InterPro" id="IPR000600">
    <property type="entry name" value="ROK"/>
</dbReference>
<evidence type="ECO:0000256" key="1">
    <source>
        <dbReference type="ARBA" id="ARBA00001946"/>
    </source>
</evidence>